<dbReference type="Proteomes" id="UP000317238">
    <property type="component" value="Unassembled WGS sequence"/>
</dbReference>
<evidence type="ECO:0000256" key="1">
    <source>
        <dbReference type="ARBA" id="ARBA00004370"/>
    </source>
</evidence>
<evidence type="ECO:0000313" key="6">
    <source>
        <dbReference type="Proteomes" id="UP000317238"/>
    </source>
</evidence>
<feature type="compositionally biased region" description="Basic and acidic residues" evidence="3">
    <location>
        <begin position="482"/>
        <end position="492"/>
    </location>
</feature>
<feature type="compositionally biased region" description="Polar residues" evidence="3">
    <location>
        <begin position="260"/>
        <end position="278"/>
    </location>
</feature>
<dbReference type="GO" id="GO:0016020">
    <property type="term" value="C:membrane"/>
    <property type="evidence" value="ECO:0007669"/>
    <property type="project" value="UniProtKB-SubCell"/>
</dbReference>
<keyword evidence="5" id="KW-0966">Cell projection</keyword>
<evidence type="ECO:0000256" key="3">
    <source>
        <dbReference type="SAM" id="MobiDB-lite"/>
    </source>
</evidence>
<feature type="region of interest" description="Disordered" evidence="3">
    <location>
        <begin position="471"/>
        <end position="497"/>
    </location>
</feature>
<organism evidence="5 6">
    <name type="scientific">Crateriforma conspicua</name>
    <dbReference type="NCBI Taxonomy" id="2527996"/>
    <lineage>
        <taxon>Bacteria</taxon>
        <taxon>Pseudomonadati</taxon>
        <taxon>Planctomycetota</taxon>
        <taxon>Planctomycetia</taxon>
        <taxon>Planctomycetales</taxon>
        <taxon>Planctomycetaceae</taxon>
        <taxon>Crateriforma</taxon>
    </lineage>
</organism>
<comment type="caution">
    <text evidence="5">The sequence shown here is derived from an EMBL/GenBank/DDBJ whole genome shotgun (WGS) entry which is preliminary data.</text>
</comment>
<dbReference type="InterPro" id="IPR045851">
    <property type="entry name" value="AMP-bd_C_sf"/>
</dbReference>
<feature type="domain" description="Flagellar M-ring N-terminal" evidence="4">
    <location>
        <begin position="63"/>
        <end position="198"/>
    </location>
</feature>
<protein>
    <submittedName>
        <fullName evidence="5">Flagellar MS-ring protein</fullName>
    </submittedName>
</protein>
<dbReference type="EMBL" id="SJPL01000001">
    <property type="protein sequence ID" value="TWT71281.1"/>
    <property type="molecule type" value="Genomic_DNA"/>
</dbReference>
<reference evidence="5 6" key="1">
    <citation type="submission" date="2019-02" db="EMBL/GenBank/DDBJ databases">
        <title>Deep-cultivation of Planctomycetes and their phenomic and genomic characterization uncovers novel biology.</title>
        <authorList>
            <person name="Wiegand S."/>
            <person name="Jogler M."/>
            <person name="Boedeker C."/>
            <person name="Pinto D."/>
            <person name="Vollmers J."/>
            <person name="Rivas-Marin E."/>
            <person name="Kohn T."/>
            <person name="Peeters S.H."/>
            <person name="Heuer A."/>
            <person name="Rast P."/>
            <person name="Oberbeckmann S."/>
            <person name="Bunk B."/>
            <person name="Jeske O."/>
            <person name="Meyerdierks A."/>
            <person name="Storesund J.E."/>
            <person name="Kallscheuer N."/>
            <person name="Luecker S."/>
            <person name="Lage O.M."/>
            <person name="Pohl T."/>
            <person name="Merkel B.J."/>
            <person name="Hornburger P."/>
            <person name="Mueller R.-W."/>
            <person name="Bruemmer F."/>
            <person name="Labrenz M."/>
            <person name="Spormann A.M."/>
            <person name="Op Den Camp H."/>
            <person name="Overmann J."/>
            <person name="Amann R."/>
            <person name="Jetten M.S.M."/>
            <person name="Mascher T."/>
            <person name="Medema M.H."/>
            <person name="Devos D.P."/>
            <person name="Kaster A.-K."/>
            <person name="Ovreas L."/>
            <person name="Rohde M."/>
            <person name="Galperin M.Y."/>
            <person name="Jogler C."/>
        </authorList>
    </citation>
    <scope>NUCLEOTIDE SEQUENCE [LARGE SCALE GENOMIC DNA]</scope>
    <source>
        <strain evidence="5 6">Pan14r</strain>
    </source>
</reference>
<gene>
    <name evidence="5" type="ORF">Pan14r_35910</name>
</gene>
<keyword evidence="6" id="KW-1185">Reference proteome</keyword>
<dbReference type="InterPro" id="IPR006182">
    <property type="entry name" value="FliF_N_dom"/>
</dbReference>
<accession>A0A5C5Y9Z5</accession>
<dbReference type="Pfam" id="PF01514">
    <property type="entry name" value="YscJ_FliF"/>
    <property type="match status" value="1"/>
</dbReference>
<comment type="subcellular location">
    <subcellularLocation>
        <location evidence="1">Membrane</location>
    </subcellularLocation>
</comment>
<dbReference type="AlphaFoldDB" id="A0A5C5Y9Z5"/>
<dbReference type="InterPro" id="IPR043427">
    <property type="entry name" value="YscJ/FliF"/>
</dbReference>
<feature type="region of interest" description="Disordered" evidence="3">
    <location>
        <begin position="260"/>
        <end position="293"/>
    </location>
</feature>
<dbReference type="Gene3D" id="3.30.300.30">
    <property type="match status" value="1"/>
</dbReference>
<keyword evidence="5" id="KW-0969">Cilium</keyword>
<proteinExistence type="predicted"/>
<keyword evidence="5" id="KW-0282">Flagellum</keyword>
<sequence length="527" mass="57670">MPMQSRVIAVLLVTAIAVSLAFLVKGGTTDETVYLFGDTVHTESELNAMDVAFGQAQLSGWRTEGRRVRVPASQRPQFLAALEDAASLPPGLRSNLEAMMDSAGPFDSDVMVRTKLMVGKQQDIARSLEQMHDIRFAVVTYTQGERRPFQAKRDESAAVMITPEGSLPLERGRVNTIREYVAKAFGLDVNDVNVTDVNSPDSSSLADEEDPWIRREREVEEATRRQIMKQLSYIEGVVVEVNAEIDSTLDTEQTRVQYDAQPTTVSEKTRKISQQSNRPLVGGVPGTEPNAIGNRARNLEDLAQTSTMSDDTKESDRVVGQTFEKSRTLGLLPTRVTATITLPTSYYDKYWLDQQMRDNPDTPAEELPKATTADLNVLRDTIEKEIQGLVTPMLPQVAAGEDARPLVTVVDMPDLRTPVVEEADTVGQALTWLADSWKSIALLLLGVFALFVARSAVSGGGKDTPAEFTEGFGLELPAPPPPEEKKPEDGEKMTITGGSLQDELVNLVESNPEVAANVIRGWVGEAA</sequence>
<dbReference type="PANTHER" id="PTHR30046:SF0">
    <property type="entry name" value="FLAGELLAR M-RING PROTEIN"/>
    <property type="match status" value="1"/>
</dbReference>
<evidence type="ECO:0000313" key="5">
    <source>
        <dbReference type="EMBL" id="TWT71281.1"/>
    </source>
</evidence>
<evidence type="ECO:0000259" key="4">
    <source>
        <dbReference type="Pfam" id="PF01514"/>
    </source>
</evidence>
<keyword evidence="2" id="KW-0472">Membrane</keyword>
<name>A0A5C5Y9Z5_9PLAN</name>
<evidence type="ECO:0000256" key="2">
    <source>
        <dbReference type="ARBA" id="ARBA00023136"/>
    </source>
</evidence>
<dbReference type="PANTHER" id="PTHR30046">
    <property type="entry name" value="FLAGELLAR M-RING PROTEIN"/>
    <property type="match status" value="1"/>
</dbReference>